<evidence type="ECO:0000259" key="5">
    <source>
        <dbReference type="PROSITE" id="PS51987"/>
    </source>
</evidence>
<dbReference type="GO" id="GO:0016020">
    <property type="term" value="C:membrane"/>
    <property type="evidence" value="ECO:0007669"/>
    <property type="project" value="TreeGrafter"/>
</dbReference>
<sequence length="659" mass="74604">MADSKYLFKQPDLSWEDRLLYFIPPEGRTPEKIKDLLNNHPEIKFVSLVGIDLDGNDTDEKIPISVFFKEIEEFLNGGIQTDGSSVVLPGIVTINNAKVDLMADASVNWTVDYNYEHIDSKTGLPVGTLRIPSFLVHGGERVDSRSILVKAQENAKKQIKKYLSEYPSFARNIGIDPEDVVDIVLTAATELEFWVKTPGDKADIDQLTVSQVLQEQYWKRTKGNVRTSLEKSLILLERYGLNPEMGHKEVGGVTAQLGGEGRFSHVMEQIEIDWKYSYPLQAADNELLARIAIKEVFRQHGLEVTFMPKPIEGVAGNGEHTHVGIAVRMKDGSIKNLFTPINPEKDYLSPAGWGALMGLLKNYEVVGTFITCTNNAFNRLKPGFEAPVCIVASIGHSVNMPSRNRTVLVGLIRDKSNPLATRFEVRSPNPHTNTYLALAAIYQSMIDGIGYAAKSGKTSEELEKEFSKKPGEESDYLEKDRAYRSEEDVFEYYTPEERNKLFGTPPATVWEAVENLNKFPEKTEVLKHGNVFTQKLINSYTHAMLHRWVMELRDRIIPENIELVRSCIRLHDEEENSLDKERWNKINDLKLYLLKDTSNTKSLFSKIKTAISAKDYSTVSKLQLEMSSKINELKALYSEYKRNILHFETLSNQGSANRS</sequence>
<dbReference type="PROSITE" id="PS51987">
    <property type="entry name" value="GS_CATALYTIC"/>
    <property type="match status" value="1"/>
</dbReference>
<dbReference type="GO" id="GO:0005737">
    <property type="term" value="C:cytoplasm"/>
    <property type="evidence" value="ECO:0007669"/>
    <property type="project" value="TreeGrafter"/>
</dbReference>
<keyword evidence="6" id="KW-0436">Ligase</keyword>
<feature type="domain" description="GS catalytic" evidence="5">
    <location>
        <begin position="144"/>
        <end position="567"/>
    </location>
</feature>
<evidence type="ECO:0000256" key="1">
    <source>
        <dbReference type="ARBA" id="ARBA00009897"/>
    </source>
</evidence>
<dbReference type="Proteomes" id="UP000662904">
    <property type="component" value="Chromosome"/>
</dbReference>
<evidence type="ECO:0000256" key="2">
    <source>
        <dbReference type="ARBA" id="ARBA00012937"/>
    </source>
</evidence>
<organism evidence="6 7">
    <name type="scientific">Koleobacter methoxysyntrophicus</name>
    <dbReference type="NCBI Taxonomy" id="2751313"/>
    <lineage>
        <taxon>Bacteria</taxon>
        <taxon>Bacillati</taxon>
        <taxon>Bacillota</taxon>
        <taxon>Clostridia</taxon>
        <taxon>Koleobacterales</taxon>
        <taxon>Koleobacteraceae</taxon>
        <taxon>Koleobacter</taxon>
    </lineage>
</organism>
<dbReference type="SUPFAM" id="SSF55931">
    <property type="entry name" value="Glutamine synthetase/guanido kinase"/>
    <property type="match status" value="1"/>
</dbReference>
<name>A0A8A0RMR1_9FIRM</name>
<evidence type="ECO:0000313" key="6">
    <source>
        <dbReference type="EMBL" id="QSQ09695.1"/>
    </source>
</evidence>
<dbReference type="Pfam" id="PF00120">
    <property type="entry name" value="Gln-synt_C"/>
    <property type="match status" value="1"/>
</dbReference>
<dbReference type="InterPro" id="IPR014746">
    <property type="entry name" value="Gln_synth/guanido_kin_cat_dom"/>
</dbReference>
<evidence type="ECO:0000256" key="3">
    <source>
        <dbReference type="PROSITE-ProRule" id="PRU01331"/>
    </source>
</evidence>
<dbReference type="PANTHER" id="PTHR43407:SF1">
    <property type="entry name" value="LENGSIN"/>
    <property type="match status" value="1"/>
</dbReference>
<dbReference type="PANTHER" id="PTHR43407">
    <property type="entry name" value="GLUTAMINE SYNTHETASE"/>
    <property type="match status" value="1"/>
</dbReference>
<protein>
    <recommendedName>
        <fullName evidence="2">glutamine synthetase</fullName>
        <ecNumber evidence="2">6.3.1.2</ecNumber>
    </recommendedName>
</protein>
<dbReference type="RefSeq" id="WP_206707035.1">
    <property type="nucleotide sequence ID" value="NZ_CP059066.1"/>
</dbReference>
<dbReference type="EMBL" id="CP059066">
    <property type="protein sequence ID" value="QSQ09695.1"/>
    <property type="molecule type" value="Genomic_DNA"/>
</dbReference>
<keyword evidence="7" id="KW-1185">Reference proteome</keyword>
<dbReference type="AlphaFoldDB" id="A0A8A0RMR1"/>
<evidence type="ECO:0000313" key="7">
    <source>
        <dbReference type="Proteomes" id="UP000662904"/>
    </source>
</evidence>
<gene>
    <name evidence="6" type="primary">glnA_2</name>
    <name evidence="6" type="ORF">H0A61_02074</name>
</gene>
<dbReference type="SMART" id="SM01230">
    <property type="entry name" value="Gln-synt_C"/>
    <property type="match status" value="1"/>
</dbReference>
<comment type="similarity">
    <text evidence="1 3 4">Belongs to the glutamine synthetase family.</text>
</comment>
<dbReference type="KEGG" id="kme:H0A61_02074"/>
<dbReference type="GO" id="GO:0019740">
    <property type="term" value="P:nitrogen utilization"/>
    <property type="evidence" value="ECO:0007669"/>
    <property type="project" value="TreeGrafter"/>
</dbReference>
<proteinExistence type="inferred from homology"/>
<dbReference type="EC" id="6.3.1.2" evidence="2"/>
<accession>A0A8A0RMR1</accession>
<dbReference type="GO" id="GO:0006542">
    <property type="term" value="P:glutamine biosynthetic process"/>
    <property type="evidence" value="ECO:0007669"/>
    <property type="project" value="TreeGrafter"/>
</dbReference>
<dbReference type="Gene3D" id="3.30.590.10">
    <property type="entry name" value="Glutamine synthetase/guanido kinase, catalytic domain"/>
    <property type="match status" value="1"/>
</dbReference>
<dbReference type="InterPro" id="IPR008146">
    <property type="entry name" value="Gln_synth_cat_dom"/>
</dbReference>
<reference evidence="6" key="1">
    <citation type="submission" date="2020-07" db="EMBL/GenBank/DDBJ databases">
        <title>Koleobacter methoxysyntrophicus gen. nov., sp. nov., a novel anaerobic bacterium isolated from deep subsurface oil field and proposal of Koleobacterales ord. nov. in the phylum Firmicutes.</title>
        <authorList>
            <person name="Sakamoto S."/>
            <person name="Tamaki H."/>
        </authorList>
    </citation>
    <scope>NUCLEOTIDE SEQUENCE</scope>
    <source>
        <strain evidence="6">NRmbB1</strain>
    </source>
</reference>
<dbReference type="GO" id="GO:0004356">
    <property type="term" value="F:glutamine synthetase activity"/>
    <property type="evidence" value="ECO:0007669"/>
    <property type="project" value="UniProtKB-EC"/>
</dbReference>
<evidence type="ECO:0000256" key="4">
    <source>
        <dbReference type="RuleBase" id="RU000384"/>
    </source>
</evidence>